<dbReference type="CDD" id="cd01104">
    <property type="entry name" value="HTH_MlrA-CarA"/>
    <property type="match status" value="1"/>
</dbReference>
<name>A0A4S4NM59_9BACT</name>
<dbReference type="OrthoDB" id="9800334at2"/>
<dbReference type="Pfam" id="PF13411">
    <property type="entry name" value="MerR_1"/>
    <property type="match status" value="1"/>
</dbReference>
<evidence type="ECO:0000256" key="1">
    <source>
        <dbReference type="ARBA" id="ARBA00022491"/>
    </source>
</evidence>
<dbReference type="EMBL" id="SRSF01000004">
    <property type="protein sequence ID" value="THH39438.1"/>
    <property type="molecule type" value="Genomic_DNA"/>
</dbReference>
<keyword evidence="1" id="KW-0678">Repressor</keyword>
<dbReference type="Gene3D" id="3.40.50.280">
    <property type="entry name" value="Cobalamin-binding domain"/>
    <property type="match status" value="1"/>
</dbReference>
<evidence type="ECO:0000256" key="2">
    <source>
        <dbReference type="ARBA" id="ARBA00023015"/>
    </source>
</evidence>
<keyword evidence="3" id="KW-0238">DNA-binding</keyword>
<reference evidence="6 7" key="1">
    <citation type="submission" date="2019-04" db="EMBL/GenBank/DDBJ databases">
        <title>Lewinella litorea sp. nov., isolated from a marine sand.</title>
        <authorList>
            <person name="Yoon J.-H."/>
        </authorList>
    </citation>
    <scope>NUCLEOTIDE SEQUENCE [LARGE SCALE GENOMIC DNA]</scope>
    <source>
        <strain evidence="6 7">HSMS-39</strain>
    </source>
</reference>
<organism evidence="6 7">
    <name type="scientific">Neolewinella litorea</name>
    <dbReference type="NCBI Taxonomy" id="2562452"/>
    <lineage>
        <taxon>Bacteria</taxon>
        <taxon>Pseudomonadati</taxon>
        <taxon>Bacteroidota</taxon>
        <taxon>Saprospiria</taxon>
        <taxon>Saprospirales</taxon>
        <taxon>Lewinellaceae</taxon>
        <taxon>Neolewinella</taxon>
    </lineage>
</organism>
<evidence type="ECO:0000256" key="3">
    <source>
        <dbReference type="ARBA" id="ARBA00023125"/>
    </source>
</evidence>
<evidence type="ECO:0000313" key="7">
    <source>
        <dbReference type="Proteomes" id="UP000308528"/>
    </source>
</evidence>
<dbReference type="GO" id="GO:0003700">
    <property type="term" value="F:DNA-binding transcription factor activity"/>
    <property type="evidence" value="ECO:0007669"/>
    <property type="project" value="InterPro"/>
</dbReference>
<keyword evidence="2" id="KW-0805">Transcription regulation</keyword>
<dbReference type="InterPro" id="IPR000551">
    <property type="entry name" value="MerR-type_HTH_dom"/>
</dbReference>
<dbReference type="RefSeq" id="WP_136459571.1">
    <property type="nucleotide sequence ID" value="NZ_SRSF01000004.1"/>
</dbReference>
<evidence type="ECO:0000256" key="4">
    <source>
        <dbReference type="ARBA" id="ARBA00023163"/>
    </source>
</evidence>
<dbReference type="SUPFAM" id="SSF46955">
    <property type="entry name" value="Putative DNA-binding domain"/>
    <property type="match status" value="1"/>
</dbReference>
<dbReference type="PROSITE" id="PS50937">
    <property type="entry name" value="HTH_MERR_2"/>
    <property type="match status" value="1"/>
</dbReference>
<sequence length="305" mass="34634">MAVYTISDVEKLTGIRAHTLRAWEQRYELVTPRRDENNVRHYLEEDLRELSNIALLNRHGYRISRIAALSPEERAREVASVSSLNISADTELDALTLSVVEMDPFKFSLIVDTNIAQRGFEETMMEVIYPLLDKLGLLFFTGSVAAVQESFTGGLIRQKILAATDRLPQIRKEGRPSFGLFLPEGEQQELSMLFVQYLLRKRGFPVVYVGTDVSCIDLGDFCRVRPVDYLFTILSSNYVARPVDDLIHDILDHCPDSRLLLSGYQATLHDLSGYRRAERLSGLGEMIEWMDTFSTRAGPRIAVAR</sequence>
<dbReference type="GO" id="GO:0003677">
    <property type="term" value="F:DNA binding"/>
    <property type="evidence" value="ECO:0007669"/>
    <property type="project" value="UniProtKB-KW"/>
</dbReference>
<comment type="caution">
    <text evidence="6">The sequence shown here is derived from an EMBL/GenBank/DDBJ whole genome shotgun (WGS) entry which is preliminary data.</text>
</comment>
<protein>
    <submittedName>
        <fullName evidence="6">MerR family transcriptional regulator</fullName>
    </submittedName>
</protein>
<dbReference type="InterPro" id="IPR036594">
    <property type="entry name" value="Meth_synthase_dom"/>
</dbReference>
<dbReference type="Gene3D" id="1.10.1660.10">
    <property type="match status" value="1"/>
</dbReference>
<accession>A0A4S4NM59</accession>
<evidence type="ECO:0000259" key="5">
    <source>
        <dbReference type="PROSITE" id="PS50937"/>
    </source>
</evidence>
<dbReference type="Proteomes" id="UP000308528">
    <property type="component" value="Unassembled WGS sequence"/>
</dbReference>
<dbReference type="InterPro" id="IPR047057">
    <property type="entry name" value="MerR_fam"/>
</dbReference>
<dbReference type="PANTHER" id="PTHR30204">
    <property type="entry name" value="REDOX-CYCLING DRUG-SENSING TRANSCRIPTIONAL ACTIVATOR SOXR"/>
    <property type="match status" value="1"/>
</dbReference>
<keyword evidence="7" id="KW-1185">Reference proteome</keyword>
<dbReference type="SMART" id="SM00422">
    <property type="entry name" value="HTH_MERR"/>
    <property type="match status" value="1"/>
</dbReference>
<gene>
    <name evidence="6" type="ORF">E4021_11845</name>
</gene>
<dbReference type="PANTHER" id="PTHR30204:SF69">
    <property type="entry name" value="MERR-FAMILY TRANSCRIPTIONAL REGULATOR"/>
    <property type="match status" value="1"/>
</dbReference>
<dbReference type="Gene3D" id="1.10.1240.10">
    <property type="entry name" value="Methionine synthase domain"/>
    <property type="match status" value="1"/>
</dbReference>
<dbReference type="InterPro" id="IPR009061">
    <property type="entry name" value="DNA-bd_dom_put_sf"/>
</dbReference>
<dbReference type="AlphaFoldDB" id="A0A4S4NM59"/>
<keyword evidence="4" id="KW-0804">Transcription</keyword>
<feature type="domain" description="HTH merR-type" evidence="5">
    <location>
        <begin position="3"/>
        <end position="72"/>
    </location>
</feature>
<evidence type="ECO:0000313" key="6">
    <source>
        <dbReference type="EMBL" id="THH39438.1"/>
    </source>
</evidence>
<proteinExistence type="predicted"/>